<accession>A0A078AAM9</accession>
<feature type="region of interest" description="Disordered" evidence="1">
    <location>
        <begin position="260"/>
        <end position="293"/>
    </location>
</feature>
<protein>
    <submittedName>
        <fullName evidence="2">Uncharacterized protein</fullName>
    </submittedName>
</protein>
<reference evidence="2 3" key="1">
    <citation type="submission" date="2014-06" db="EMBL/GenBank/DDBJ databases">
        <authorList>
            <person name="Swart Estienne"/>
        </authorList>
    </citation>
    <scope>NUCLEOTIDE SEQUENCE [LARGE SCALE GENOMIC DNA]</scope>
    <source>
        <strain evidence="2 3">130c</strain>
    </source>
</reference>
<organism evidence="2 3">
    <name type="scientific">Stylonychia lemnae</name>
    <name type="common">Ciliate</name>
    <dbReference type="NCBI Taxonomy" id="5949"/>
    <lineage>
        <taxon>Eukaryota</taxon>
        <taxon>Sar</taxon>
        <taxon>Alveolata</taxon>
        <taxon>Ciliophora</taxon>
        <taxon>Intramacronucleata</taxon>
        <taxon>Spirotrichea</taxon>
        <taxon>Stichotrichia</taxon>
        <taxon>Sporadotrichida</taxon>
        <taxon>Oxytrichidae</taxon>
        <taxon>Stylonychinae</taxon>
        <taxon>Stylonychia</taxon>
    </lineage>
</organism>
<dbReference type="Proteomes" id="UP000039865">
    <property type="component" value="Unassembled WGS sequence"/>
</dbReference>
<feature type="region of interest" description="Disordered" evidence="1">
    <location>
        <begin position="667"/>
        <end position="694"/>
    </location>
</feature>
<keyword evidence="3" id="KW-1185">Reference proteome</keyword>
<gene>
    <name evidence="2" type="primary">Contig11696.g12508</name>
    <name evidence="2" type="ORF">STYLEM_7876</name>
</gene>
<proteinExistence type="predicted"/>
<evidence type="ECO:0000313" key="3">
    <source>
        <dbReference type="Proteomes" id="UP000039865"/>
    </source>
</evidence>
<dbReference type="InParanoid" id="A0A078AAM9"/>
<feature type="compositionally biased region" description="Polar residues" evidence="1">
    <location>
        <begin position="358"/>
        <end position="369"/>
    </location>
</feature>
<dbReference type="EMBL" id="CCKQ01007514">
    <property type="protein sequence ID" value="CDW78891.1"/>
    <property type="molecule type" value="Genomic_DNA"/>
</dbReference>
<sequence length="694" mass="81293">MNTELESQFLMPFANSPDRFKQSVSFKELSSSNNLQRQTSKLSNINSAVGLNITTESPNQTSNPLNEKVSKSQQNSFFLQIKKRLIEFDLIEKMLQEENSSRLEEIIKDQQIMKSSFYPKLIILSKKKVSNQQVISLIDREKKDLMRQLRENFKFIGGFKNKNVPKESQGSERKAVDWRVDHSINKKILKPTTTITQCQKSVEDLNRNNDYFSNYLTSEEESSKGKSTFYRLFDRNKIVEKIKVDYLKLGQDSLQKSREKKLSQFQTNDCNTTKNLNSSPDNKTSLASGINNTKNVNQGFTDYSLNYIKKIAQQKQEQGGEDDNYEVKLSDSTPKEKNLSRDASLEKHTARQDYSKFSLDQPQSSQVSRNLVSRSLLIQDLSTMEQKQLKNELRKSRYISRELDQQNNNIQRAIKERLNYRSFKKLYKQNLTNGDQPQSYYESFLKSNSNEVNSSINFKSKRKSMQIGQNPLGIKQKLIQIDLTRLPVISAHIKKRKNHEYQLSQHHFKTSHNKQKDDLVTKNLNYFRVSQFKKHHLQQRLNQRNGLFNRVENNNFYSDSQQNRNFKSIRRLANMNQSFDVMEKYRQDNSLEELEEKSASLGLSQRSFGSNEVPFQMQQKLQPRAYNSFILEQEDRPINIEINDIESFSNLQGSTIKESKYIELQKSAQSKNYDSKEKVKHNKFTRNNSETRFK</sequence>
<name>A0A078AAM9_STYLE</name>
<feature type="compositionally biased region" description="Polar residues" evidence="1">
    <location>
        <begin position="263"/>
        <end position="293"/>
    </location>
</feature>
<dbReference type="AlphaFoldDB" id="A0A078AAM9"/>
<evidence type="ECO:0000313" key="2">
    <source>
        <dbReference type="EMBL" id="CDW78891.1"/>
    </source>
</evidence>
<feature type="compositionally biased region" description="Basic and acidic residues" evidence="1">
    <location>
        <begin position="325"/>
        <end position="354"/>
    </location>
</feature>
<evidence type="ECO:0000256" key="1">
    <source>
        <dbReference type="SAM" id="MobiDB-lite"/>
    </source>
</evidence>
<feature type="region of interest" description="Disordered" evidence="1">
    <location>
        <begin position="314"/>
        <end position="369"/>
    </location>
</feature>